<dbReference type="EMBL" id="PKSM01000014">
    <property type="protein sequence ID" value="POW22044.1"/>
    <property type="molecule type" value="Genomic_DNA"/>
</dbReference>
<accession>A0A2S4WJX1</accession>
<feature type="chain" id="PRO_5015745380" description="Secreted protein" evidence="2">
    <location>
        <begin position="22"/>
        <end position="114"/>
    </location>
</feature>
<name>A0A2S4WJX1_9BASI</name>
<evidence type="ECO:0000313" key="4">
    <source>
        <dbReference type="Proteomes" id="UP000238274"/>
    </source>
</evidence>
<reference evidence="3 4" key="1">
    <citation type="submission" date="2017-12" db="EMBL/GenBank/DDBJ databases">
        <title>Gene loss provides genomic basis for host adaptation in cereal stripe rust fungi.</title>
        <authorList>
            <person name="Xia C."/>
        </authorList>
    </citation>
    <scope>NUCLEOTIDE SEQUENCE [LARGE SCALE GENOMIC DNA]</scope>
    <source>
        <strain evidence="3 4">93TX-2</strain>
    </source>
</reference>
<proteinExistence type="predicted"/>
<comment type="caution">
    <text evidence="3">The sequence shown here is derived from an EMBL/GenBank/DDBJ whole genome shotgun (WGS) entry which is preliminary data.</text>
</comment>
<evidence type="ECO:0008006" key="5">
    <source>
        <dbReference type="Google" id="ProtNLM"/>
    </source>
</evidence>
<dbReference type="VEuPathDB" id="FungiDB:PSHT_01756"/>
<protein>
    <recommendedName>
        <fullName evidence="5">Secreted protein</fullName>
    </recommendedName>
</protein>
<reference evidence="4" key="3">
    <citation type="journal article" date="2018" name="Mol. Plant Microbe Interact.">
        <title>Genome sequence resources for the wheat stripe rust pathogen (Puccinia striiformis f. sp. tritici) and the barley stripe rust pathogen (Puccinia striiformis f. sp. hordei).</title>
        <authorList>
            <person name="Xia C."/>
            <person name="Wang M."/>
            <person name="Yin C."/>
            <person name="Cornejo O.E."/>
            <person name="Hulbert S.H."/>
            <person name="Chen X."/>
        </authorList>
    </citation>
    <scope>NUCLEOTIDE SEQUENCE [LARGE SCALE GENOMIC DNA]</scope>
    <source>
        <strain evidence="4">93TX-2</strain>
    </source>
</reference>
<feature type="signal peptide" evidence="2">
    <location>
        <begin position="1"/>
        <end position="21"/>
    </location>
</feature>
<feature type="compositionally biased region" description="Basic and acidic residues" evidence="1">
    <location>
        <begin position="99"/>
        <end position="114"/>
    </location>
</feature>
<reference evidence="4" key="2">
    <citation type="journal article" date="2018" name="BMC Genomics">
        <title>Genomic insights into host adaptation between the wheat stripe rust pathogen (Puccinia striiformis f. sp. tritici) and the barley stripe rust pathogen (Puccinia striiformis f. sp. hordei).</title>
        <authorList>
            <person name="Xia C."/>
            <person name="Wang M."/>
            <person name="Yin C."/>
            <person name="Cornejo O.E."/>
            <person name="Hulbert S.H."/>
            <person name="Chen X."/>
        </authorList>
    </citation>
    <scope>NUCLEOTIDE SEQUENCE [LARGE SCALE GENOMIC DNA]</scope>
    <source>
        <strain evidence="4">93TX-2</strain>
    </source>
</reference>
<organism evidence="3 4">
    <name type="scientific">Puccinia striiformis</name>
    <dbReference type="NCBI Taxonomy" id="27350"/>
    <lineage>
        <taxon>Eukaryota</taxon>
        <taxon>Fungi</taxon>
        <taxon>Dikarya</taxon>
        <taxon>Basidiomycota</taxon>
        <taxon>Pucciniomycotina</taxon>
        <taxon>Pucciniomycetes</taxon>
        <taxon>Pucciniales</taxon>
        <taxon>Pucciniaceae</taxon>
        <taxon>Puccinia</taxon>
    </lineage>
</organism>
<dbReference type="VEuPathDB" id="FungiDB:PSTT_10899"/>
<dbReference type="AlphaFoldDB" id="A0A2S4WJX1"/>
<keyword evidence="4" id="KW-1185">Reference proteome</keyword>
<evidence type="ECO:0000256" key="2">
    <source>
        <dbReference type="SAM" id="SignalP"/>
    </source>
</evidence>
<feature type="region of interest" description="Disordered" evidence="1">
    <location>
        <begin position="93"/>
        <end position="114"/>
    </location>
</feature>
<dbReference type="Proteomes" id="UP000238274">
    <property type="component" value="Unassembled WGS sequence"/>
</dbReference>
<keyword evidence="2" id="KW-0732">Signal</keyword>
<gene>
    <name evidence="3" type="ORF">PSHT_01756</name>
</gene>
<evidence type="ECO:0000256" key="1">
    <source>
        <dbReference type="SAM" id="MobiDB-lite"/>
    </source>
</evidence>
<evidence type="ECO:0000313" key="3">
    <source>
        <dbReference type="EMBL" id="POW22044.1"/>
    </source>
</evidence>
<sequence>MQSTLILSCLAFLALSHQAISMEAGKAIAGAETVEAPVVKQATSSLGLICVRQSSNLGRGCRCSHRAKVVKTPESEAITNVVSEEIAGVEATKTAPAVESKDEPAGAQIKKDHI</sequence>